<protein>
    <submittedName>
        <fullName evidence="2">Uncharacterized protein</fullName>
    </submittedName>
</protein>
<gene>
    <name evidence="2" type="ORF">ONZ51_g2278</name>
</gene>
<name>A0AAD7U006_9APHY</name>
<feature type="transmembrane region" description="Helical" evidence="1">
    <location>
        <begin position="12"/>
        <end position="39"/>
    </location>
</feature>
<feature type="transmembrane region" description="Helical" evidence="1">
    <location>
        <begin position="252"/>
        <end position="273"/>
    </location>
</feature>
<keyword evidence="1" id="KW-0472">Membrane</keyword>
<comment type="caution">
    <text evidence="2">The sequence shown here is derived from an EMBL/GenBank/DDBJ whole genome shotgun (WGS) entry which is preliminary data.</text>
</comment>
<evidence type="ECO:0000313" key="2">
    <source>
        <dbReference type="EMBL" id="KAJ8494535.1"/>
    </source>
</evidence>
<reference evidence="2" key="1">
    <citation type="submission" date="2022-11" db="EMBL/GenBank/DDBJ databases">
        <title>Genome Sequence of Cubamyces cubensis.</title>
        <authorList>
            <person name="Buettner E."/>
        </authorList>
    </citation>
    <scope>NUCLEOTIDE SEQUENCE</scope>
    <source>
        <strain evidence="2">MPL-01</strain>
    </source>
</reference>
<dbReference type="AlphaFoldDB" id="A0AAD7U006"/>
<evidence type="ECO:0000313" key="3">
    <source>
        <dbReference type="Proteomes" id="UP001215151"/>
    </source>
</evidence>
<feature type="transmembrane region" description="Helical" evidence="1">
    <location>
        <begin position="119"/>
        <end position="143"/>
    </location>
</feature>
<keyword evidence="3" id="KW-1185">Reference proteome</keyword>
<proteinExistence type="predicted"/>
<evidence type="ECO:0000256" key="1">
    <source>
        <dbReference type="SAM" id="Phobius"/>
    </source>
</evidence>
<feature type="transmembrane region" description="Helical" evidence="1">
    <location>
        <begin position="85"/>
        <end position="107"/>
    </location>
</feature>
<organism evidence="2 3">
    <name type="scientific">Trametes cubensis</name>
    <dbReference type="NCBI Taxonomy" id="1111947"/>
    <lineage>
        <taxon>Eukaryota</taxon>
        <taxon>Fungi</taxon>
        <taxon>Dikarya</taxon>
        <taxon>Basidiomycota</taxon>
        <taxon>Agaricomycotina</taxon>
        <taxon>Agaricomycetes</taxon>
        <taxon>Polyporales</taxon>
        <taxon>Polyporaceae</taxon>
        <taxon>Trametes</taxon>
    </lineage>
</organism>
<keyword evidence="1" id="KW-1133">Transmembrane helix</keyword>
<dbReference type="Proteomes" id="UP001215151">
    <property type="component" value="Unassembled WGS sequence"/>
</dbReference>
<dbReference type="EMBL" id="JAPEVG010000035">
    <property type="protein sequence ID" value="KAJ8494535.1"/>
    <property type="molecule type" value="Genomic_DNA"/>
</dbReference>
<accession>A0AAD7U006</accession>
<keyword evidence="1" id="KW-0812">Transmembrane</keyword>
<feature type="transmembrane region" description="Helical" evidence="1">
    <location>
        <begin position="46"/>
        <end position="65"/>
    </location>
</feature>
<sequence>MYSGLSGQPAALINATLALTTVGQFALAFFIATFVLSWGGYKRSPLVIHLFIITLFSTLPQYFLVYAGEIYNPTPPTALCATQTALLGGAQCTLAVLSLSLVIDLLAEARSILGRLATIRRVLVAAPYITFVLMSSGVAAYGATHPEQVKHMPNELACTLQNHTLVRLGPLAIDASIQLDIGLRFVQKSHSGWTAIAIVHSFTTRTRKYQQQFCAPDALDYAQAARIVGFTCLQTLLLIIDVLRTYSSTDSVLAASVILHALAPLLIALMSGLTSETIQSWRRATTVLHWFVRRPGHAMTQQSGKASPLGRAATPALVVNIDIDVTVDGLGDHDELREPCKPLDLIPSRPDTPHYHTQARF</sequence>